<evidence type="ECO:0000256" key="6">
    <source>
        <dbReference type="SAM" id="Phobius"/>
    </source>
</evidence>
<reference evidence="9" key="1">
    <citation type="journal article" date="2020" name="Int. J. Syst. Evol. Microbiol.">
        <title>Alteromonas alba sp. nov., a marine bacterium isolated from the seawater of the West Pacific Ocean.</title>
        <authorList>
            <person name="Sun C."/>
            <person name="Wu Y.-H."/>
            <person name="Xamxidin M."/>
            <person name="Cheng H."/>
            <person name="Xu X.-W."/>
        </authorList>
    </citation>
    <scope>NUCLEOTIDE SEQUENCE [LARGE SCALE GENOMIC DNA]</scope>
    <source>
        <strain evidence="9">190</strain>
    </source>
</reference>
<gene>
    <name evidence="8" type="ORF">C6Y40_12160</name>
</gene>
<evidence type="ECO:0000256" key="3">
    <source>
        <dbReference type="ARBA" id="ARBA00022692"/>
    </source>
</evidence>
<protein>
    <submittedName>
        <fullName evidence="8">EamA family transporter</fullName>
    </submittedName>
</protein>
<dbReference type="InterPro" id="IPR000620">
    <property type="entry name" value="EamA_dom"/>
</dbReference>
<evidence type="ECO:0000256" key="4">
    <source>
        <dbReference type="ARBA" id="ARBA00022989"/>
    </source>
</evidence>
<dbReference type="OrthoDB" id="2352272at2"/>
<feature type="transmembrane region" description="Helical" evidence="6">
    <location>
        <begin position="212"/>
        <end position="235"/>
    </location>
</feature>
<evidence type="ECO:0000313" key="8">
    <source>
        <dbReference type="EMBL" id="PRO73307.1"/>
    </source>
</evidence>
<feature type="transmembrane region" description="Helical" evidence="6">
    <location>
        <begin position="267"/>
        <end position="285"/>
    </location>
</feature>
<dbReference type="Proteomes" id="UP000238949">
    <property type="component" value="Unassembled WGS sequence"/>
</dbReference>
<dbReference type="PANTHER" id="PTHR32322:SF2">
    <property type="entry name" value="EAMA DOMAIN-CONTAINING PROTEIN"/>
    <property type="match status" value="1"/>
</dbReference>
<keyword evidence="3 6" id="KW-0812">Transmembrane</keyword>
<feature type="transmembrane region" description="Helical" evidence="6">
    <location>
        <begin position="63"/>
        <end position="84"/>
    </location>
</feature>
<feature type="transmembrane region" description="Helical" evidence="6">
    <location>
        <begin position="118"/>
        <end position="138"/>
    </location>
</feature>
<dbReference type="InterPro" id="IPR050638">
    <property type="entry name" value="AA-Vitamin_Transporters"/>
</dbReference>
<dbReference type="AlphaFoldDB" id="A0A2S9VA08"/>
<comment type="caution">
    <text evidence="8">The sequence shown here is derived from an EMBL/GenBank/DDBJ whole genome shotgun (WGS) entry which is preliminary data.</text>
</comment>
<feature type="domain" description="EamA" evidence="7">
    <location>
        <begin position="152"/>
        <end position="285"/>
    </location>
</feature>
<feature type="transmembrane region" description="Helical" evidence="6">
    <location>
        <begin position="185"/>
        <end position="206"/>
    </location>
</feature>
<dbReference type="PANTHER" id="PTHR32322">
    <property type="entry name" value="INNER MEMBRANE TRANSPORTER"/>
    <property type="match status" value="1"/>
</dbReference>
<dbReference type="RefSeq" id="WP_105934825.1">
    <property type="nucleotide sequence ID" value="NZ_PVNP01000125.1"/>
</dbReference>
<feature type="domain" description="EamA" evidence="7">
    <location>
        <begin position="3"/>
        <end position="134"/>
    </location>
</feature>
<name>A0A2S9VA08_9ALTE</name>
<proteinExistence type="inferred from homology"/>
<keyword evidence="9" id="KW-1185">Reference proteome</keyword>
<keyword evidence="4 6" id="KW-1133">Transmembrane helix</keyword>
<feature type="transmembrane region" description="Helical" evidence="6">
    <location>
        <begin position="242"/>
        <end position="261"/>
    </location>
</feature>
<sequence>MTLFLYVTTVAIWGTTWLAIYYQLGNVDVVVSVFYRFGLATTIMIPLVMLLKKGRIGTRQDQLFFVAQGACLFSLNFICFYYATRYIPSGLVSVIFCLATLYNAINGRLFFKTRVENYVWLASLFGVVGLALLMAPEIRLDDSWLTTLKGGGLAALGTLFFSFGNMISVRHGKVGITPLQSNMWAMMYGTILLLAICLVRGVPFAWGTGAEYTFSLLYLALFGSVIGFTAYLSLVGRVGPGTAAYTTVLFPVVALSLSALYEGYHWTHSSSAGLLLILLGNYLMINKGQWVMRPTVVRS</sequence>
<evidence type="ECO:0000256" key="2">
    <source>
        <dbReference type="ARBA" id="ARBA00007362"/>
    </source>
</evidence>
<organism evidence="8 9">
    <name type="scientific">Alteromonas alba</name>
    <dbReference type="NCBI Taxonomy" id="2079529"/>
    <lineage>
        <taxon>Bacteria</taxon>
        <taxon>Pseudomonadati</taxon>
        <taxon>Pseudomonadota</taxon>
        <taxon>Gammaproteobacteria</taxon>
        <taxon>Alteromonadales</taxon>
        <taxon>Alteromonadaceae</taxon>
        <taxon>Alteromonas/Salinimonas group</taxon>
        <taxon>Alteromonas</taxon>
    </lineage>
</organism>
<comment type="subcellular location">
    <subcellularLocation>
        <location evidence="1">Membrane</location>
        <topology evidence="1">Multi-pass membrane protein</topology>
    </subcellularLocation>
</comment>
<keyword evidence="5 6" id="KW-0472">Membrane</keyword>
<feature type="transmembrane region" description="Helical" evidence="6">
    <location>
        <begin position="90"/>
        <end position="111"/>
    </location>
</feature>
<evidence type="ECO:0000313" key="9">
    <source>
        <dbReference type="Proteomes" id="UP000238949"/>
    </source>
</evidence>
<accession>A0A2S9VA08</accession>
<dbReference type="InterPro" id="IPR037185">
    <property type="entry name" value="EmrE-like"/>
</dbReference>
<feature type="transmembrane region" description="Helical" evidence="6">
    <location>
        <begin position="144"/>
        <end position="164"/>
    </location>
</feature>
<dbReference type="SUPFAM" id="SSF103481">
    <property type="entry name" value="Multidrug resistance efflux transporter EmrE"/>
    <property type="match status" value="2"/>
</dbReference>
<evidence type="ECO:0000259" key="7">
    <source>
        <dbReference type="Pfam" id="PF00892"/>
    </source>
</evidence>
<dbReference type="EMBL" id="PVNP01000125">
    <property type="protein sequence ID" value="PRO73307.1"/>
    <property type="molecule type" value="Genomic_DNA"/>
</dbReference>
<feature type="transmembrane region" description="Helical" evidence="6">
    <location>
        <begin position="34"/>
        <end position="51"/>
    </location>
</feature>
<dbReference type="Pfam" id="PF00892">
    <property type="entry name" value="EamA"/>
    <property type="match status" value="2"/>
</dbReference>
<dbReference type="GO" id="GO:0016020">
    <property type="term" value="C:membrane"/>
    <property type="evidence" value="ECO:0007669"/>
    <property type="project" value="UniProtKB-SubCell"/>
</dbReference>
<evidence type="ECO:0000256" key="1">
    <source>
        <dbReference type="ARBA" id="ARBA00004141"/>
    </source>
</evidence>
<evidence type="ECO:0000256" key="5">
    <source>
        <dbReference type="ARBA" id="ARBA00023136"/>
    </source>
</evidence>
<comment type="similarity">
    <text evidence="2">Belongs to the EamA transporter family.</text>
</comment>